<dbReference type="PANTHER" id="PTHR11831:SF4">
    <property type="entry name" value="SMALL RIBOSOMAL SUBUNIT PROTEIN US4M"/>
    <property type="match status" value="1"/>
</dbReference>
<evidence type="ECO:0000256" key="3">
    <source>
        <dbReference type="ARBA" id="ARBA00022884"/>
    </source>
</evidence>
<dbReference type="GO" id="GO:0019843">
    <property type="term" value="F:rRNA binding"/>
    <property type="evidence" value="ECO:0007669"/>
    <property type="project" value="UniProtKB-KW"/>
</dbReference>
<protein>
    <submittedName>
        <fullName evidence="8">Ribosomal protein S4</fullName>
    </submittedName>
</protein>
<evidence type="ECO:0000256" key="6">
    <source>
        <dbReference type="PROSITE-ProRule" id="PRU00182"/>
    </source>
</evidence>
<evidence type="ECO:0000259" key="7">
    <source>
        <dbReference type="SMART" id="SM00363"/>
    </source>
</evidence>
<dbReference type="SMART" id="SM00363">
    <property type="entry name" value="S4"/>
    <property type="match status" value="1"/>
</dbReference>
<evidence type="ECO:0000256" key="5">
    <source>
        <dbReference type="ARBA" id="ARBA00023274"/>
    </source>
</evidence>
<dbReference type="AlphaFoldDB" id="A0A873HVX6"/>
<evidence type="ECO:0000313" key="8">
    <source>
        <dbReference type="EMBL" id="QOZ41744.1"/>
    </source>
</evidence>
<evidence type="ECO:0000256" key="1">
    <source>
        <dbReference type="ARBA" id="ARBA00007465"/>
    </source>
</evidence>
<dbReference type="InterPro" id="IPR002942">
    <property type="entry name" value="S4_RNA-bd"/>
</dbReference>
<dbReference type="InterPro" id="IPR022801">
    <property type="entry name" value="Ribosomal_uS4"/>
</dbReference>
<organism evidence="8">
    <name type="scientific">Prototheca wickerhamii</name>
    <dbReference type="NCBI Taxonomy" id="3111"/>
    <lineage>
        <taxon>Eukaryota</taxon>
        <taxon>Viridiplantae</taxon>
        <taxon>Chlorophyta</taxon>
        <taxon>core chlorophytes</taxon>
        <taxon>Trebouxiophyceae</taxon>
        <taxon>Chlorellales</taxon>
        <taxon>Chlorellaceae</taxon>
        <taxon>Prototheca</taxon>
    </lineage>
</organism>
<keyword evidence="5" id="KW-0687">Ribonucleoprotein</keyword>
<comment type="similarity">
    <text evidence="1">Belongs to the universal ribosomal protein uS4 family.</text>
</comment>
<geneLocation type="mitochondrion" evidence="8"/>
<keyword evidence="3 6" id="KW-0694">RNA-binding</keyword>
<dbReference type="GO" id="GO:0042274">
    <property type="term" value="P:ribosomal small subunit biogenesis"/>
    <property type="evidence" value="ECO:0007669"/>
    <property type="project" value="TreeGrafter"/>
</dbReference>
<gene>
    <name evidence="8" type="primary">rps4</name>
    <name evidence="8" type="ORF">DBVPGmt_056</name>
</gene>
<dbReference type="GO" id="GO:0015935">
    <property type="term" value="C:small ribosomal subunit"/>
    <property type="evidence" value="ECO:0007669"/>
    <property type="project" value="TreeGrafter"/>
</dbReference>
<dbReference type="GO" id="GO:0003735">
    <property type="term" value="F:structural constituent of ribosome"/>
    <property type="evidence" value="ECO:0007669"/>
    <property type="project" value="TreeGrafter"/>
</dbReference>
<dbReference type="PROSITE" id="PS50889">
    <property type="entry name" value="S4"/>
    <property type="match status" value="1"/>
</dbReference>
<keyword evidence="4 8" id="KW-0689">Ribosomal protein</keyword>
<keyword evidence="2" id="KW-0699">rRNA-binding</keyword>
<dbReference type="EMBL" id="MN794237">
    <property type="protein sequence ID" value="QOZ41744.1"/>
    <property type="molecule type" value="Genomic_DNA"/>
</dbReference>
<dbReference type="Gene3D" id="3.10.290.10">
    <property type="entry name" value="RNA-binding S4 domain"/>
    <property type="match status" value="1"/>
</dbReference>
<reference evidence="8" key="1">
    <citation type="journal article" name="Front. Plant Sci.">
        <title>Sequencing and Analysis of the Complete Organellar Genomes of Prototheca wickerhamii.</title>
        <authorList>
            <person name="Bakula Z."/>
            <person name="Gromadka R."/>
            <person name="Gawor J."/>
            <person name="Siedlecki P."/>
            <person name="Pomorski J.J."/>
            <person name="Maciszewski K."/>
            <person name="Gromadka A."/>
            <person name="Karnkowska A."/>
            <person name="Jagielski T."/>
        </authorList>
    </citation>
    <scope>NUCLEOTIDE SEQUENCE</scope>
    <source>
        <strain evidence="8">DBVPG</strain>
    </source>
</reference>
<sequence length="587" mass="67377">MEKTKKLKEIYDQCLLISLNSKKNNSNENFMFPNEINKNSQKNFLDFRAIDKQINQQPITTANLNPYEIVLKATKNQGNYDSEVMKQNSFRRGFIKKKKFFYSLSPKQIIFSTLTRLNLRKNIRLLYSIQDFLSMNTQMKRYLILSRASSRASTSRKEGNLANTVERKSKVFAEILICLRKLKAFYGYIPLKQLNKIFVNAKKAPGYFSKNFFSLIERRLDVVLYRSGYAKNIIAARQACLHSKVLINSKVCNIPSTQLNPGDIISFSSNFIVESTKISGNDSENISDKNLDKNLATSSNHIEENKTNDENAIDKKILRGLSVKELKLVAFILAKPISEFIDDSNLFRENNNTKHLIPINKSTKKLLVLPLCNNVNTNTGFITNLNNLGAVLKSGKLTKLASNKLKLLKKQQDNNKLIIRKFASKEFNSLIYPLNNILKNKLNIKMDIDFPSNLMFHNLADLSKRLGYYSPFLSLQLQKYVSYSLKNLNSALSLVNNENLDNDGSPKKSNGKVFNKLKNLTSEDLKKIVFNQFNKFLKNKPKTYKKPTNLVTHLEISPITNNIIFLYSPQKVVLPFHFDIDIILMKL</sequence>
<evidence type="ECO:0000256" key="2">
    <source>
        <dbReference type="ARBA" id="ARBA00022730"/>
    </source>
</evidence>
<dbReference type="SUPFAM" id="SSF55174">
    <property type="entry name" value="Alpha-L RNA-binding motif"/>
    <property type="match status" value="1"/>
</dbReference>
<dbReference type="InterPro" id="IPR036986">
    <property type="entry name" value="S4_RNA-bd_sf"/>
</dbReference>
<feature type="domain" description="RNA-binding S4" evidence="7">
    <location>
        <begin position="218"/>
        <end position="277"/>
    </location>
</feature>
<dbReference type="Pfam" id="PF01479">
    <property type="entry name" value="S4"/>
    <property type="match status" value="1"/>
</dbReference>
<dbReference type="PANTHER" id="PTHR11831">
    <property type="entry name" value="30S 40S RIBOSOMAL PROTEIN"/>
    <property type="match status" value="1"/>
</dbReference>
<dbReference type="CDD" id="cd00165">
    <property type="entry name" value="S4"/>
    <property type="match status" value="1"/>
</dbReference>
<accession>A0A873HVX6</accession>
<name>A0A873HVX6_PROWI</name>
<dbReference type="Gene3D" id="1.10.1050.10">
    <property type="entry name" value="Ribosomal Protein S4 Delta 41, Chain A, domain 1"/>
    <property type="match status" value="1"/>
</dbReference>
<keyword evidence="8" id="KW-0496">Mitochondrion</keyword>
<evidence type="ECO:0000256" key="4">
    <source>
        <dbReference type="ARBA" id="ARBA00022980"/>
    </source>
</evidence>
<proteinExistence type="inferred from homology"/>